<keyword evidence="4" id="KW-1185">Reference proteome</keyword>
<dbReference type="EMBL" id="LT837803">
    <property type="protein sequence ID" value="SMB27623.1"/>
    <property type="molecule type" value="Genomic_DNA"/>
</dbReference>
<dbReference type="InterPro" id="IPR011250">
    <property type="entry name" value="OMP/PagP_B-barrel"/>
</dbReference>
<reference evidence="3" key="1">
    <citation type="submission" date="2017-03" db="EMBL/GenBank/DDBJ databases">
        <authorList>
            <consortium name="AG Boll"/>
        </authorList>
    </citation>
    <scope>NUCLEOTIDE SEQUENCE [LARGE SCALE GENOMIC DNA]</scope>
    <source>
        <strain evidence="3">Chol</strain>
    </source>
</reference>
<gene>
    <name evidence="3" type="ORF">SDENCHOL_20432</name>
</gene>
<dbReference type="GO" id="GO:0055085">
    <property type="term" value="P:transmembrane transport"/>
    <property type="evidence" value="ECO:0007669"/>
    <property type="project" value="TreeGrafter"/>
</dbReference>
<dbReference type="GO" id="GO:0009279">
    <property type="term" value="C:cell outer membrane"/>
    <property type="evidence" value="ECO:0007669"/>
    <property type="project" value="UniProtKB-SubCell"/>
</dbReference>
<feature type="signal peptide" evidence="2">
    <location>
        <begin position="1"/>
        <end position="21"/>
    </location>
</feature>
<dbReference type="SUPFAM" id="SSF56925">
    <property type="entry name" value="OMPA-like"/>
    <property type="match status" value="1"/>
</dbReference>
<evidence type="ECO:0000313" key="4">
    <source>
        <dbReference type="Proteomes" id="UP000242886"/>
    </source>
</evidence>
<keyword evidence="2" id="KW-0732">Signal</keyword>
<dbReference type="PANTHER" id="PTHR36920:SF1">
    <property type="entry name" value="OUTER MEMBRANE PROTEIN W"/>
    <property type="match status" value="1"/>
</dbReference>
<dbReference type="PANTHER" id="PTHR36920">
    <property type="match status" value="1"/>
</dbReference>
<comment type="subcellular location">
    <subcellularLocation>
        <location evidence="1">Cell outer membrane</location>
    </subcellularLocation>
</comment>
<proteinExistence type="predicted"/>
<evidence type="ECO:0000256" key="1">
    <source>
        <dbReference type="ARBA" id="ARBA00004442"/>
    </source>
</evidence>
<dbReference type="Gene3D" id="2.40.160.20">
    <property type="match status" value="1"/>
</dbReference>
<organism evidence="3 4">
    <name type="scientific">Sterolibacterium denitrificans</name>
    <dbReference type="NCBI Taxonomy" id="157592"/>
    <lineage>
        <taxon>Bacteria</taxon>
        <taxon>Pseudomonadati</taxon>
        <taxon>Pseudomonadota</taxon>
        <taxon>Betaproteobacteria</taxon>
        <taxon>Nitrosomonadales</taxon>
        <taxon>Sterolibacteriaceae</taxon>
        <taxon>Sterolibacterium</taxon>
    </lineage>
</organism>
<dbReference type="Proteomes" id="UP000242886">
    <property type="component" value="Chromosome SDENCHOL"/>
</dbReference>
<dbReference type="AlphaFoldDB" id="A0A7Z7MVI5"/>
<evidence type="ECO:0000313" key="3">
    <source>
        <dbReference type="EMBL" id="SMB27623.1"/>
    </source>
</evidence>
<name>A0A7Z7MVI5_9PROT</name>
<evidence type="ECO:0000256" key="2">
    <source>
        <dbReference type="SAM" id="SignalP"/>
    </source>
</evidence>
<sequence length="212" mass="22701">MKQHLALATLLLAMASPAVHAADGPWMVRVRAVNLDMANDSASIPALGVPSDAIQASSKVIPEVDISYFMTQNIAAELILTYPQKHDVNVTASALGPFKAGSFKHLPPTLLLQYHFMPDAAFGPYVGAGINYTRVSGVNLAVPGVTGLHLDRDSVGAALQIGFDFKLSDNMYLNVDLKKIYIQSDIRTDAGVKVSEVKLDPLAIGVGIGWRF</sequence>
<dbReference type="InterPro" id="IPR005618">
    <property type="entry name" value="OMPW"/>
</dbReference>
<accession>A0A7Z7MVI5</accession>
<feature type="chain" id="PRO_5030956106" evidence="2">
    <location>
        <begin position="22"/>
        <end position="212"/>
    </location>
</feature>
<dbReference type="RefSeq" id="WP_154716934.1">
    <property type="nucleotide sequence ID" value="NZ_LT837803.1"/>
</dbReference>
<protein>
    <submittedName>
        <fullName evidence="3">Uncharacterized outer-membrane protein y4mB</fullName>
    </submittedName>
</protein>
<dbReference type="Pfam" id="PF03922">
    <property type="entry name" value="OmpW"/>
    <property type="match status" value="1"/>
</dbReference>